<dbReference type="GO" id="GO:0005524">
    <property type="term" value="F:ATP binding"/>
    <property type="evidence" value="ECO:0007669"/>
    <property type="project" value="UniProtKB-KW"/>
</dbReference>
<dbReference type="InterPro" id="IPR027417">
    <property type="entry name" value="P-loop_NTPase"/>
</dbReference>
<accession>A0ABU3EJX8</accession>
<protein>
    <submittedName>
        <fullName evidence="4">ABC transporter ATP-binding protein</fullName>
    </submittedName>
</protein>
<dbReference type="Pfam" id="PF00005">
    <property type="entry name" value="ABC_tran"/>
    <property type="match status" value="2"/>
</dbReference>
<reference evidence="5" key="1">
    <citation type="submission" date="2023-07" db="EMBL/GenBank/DDBJ databases">
        <title>Characterization of two Paracoccaceae strains isolated from Phycosphere and proposal of Xinfangfangia lacusdiani sp. nov.</title>
        <authorList>
            <person name="Deng Y."/>
            <person name="Zhang Y.Q."/>
        </authorList>
    </citation>
    <scope>NUCLEOTIDE SEQUENCE [LARGE SCALE GENOMIC DNA]</scope>
    <source>
        <strain evidence="5">CPCC 101403</strain>
    </source>
</reference>
<keyword evidence="2 4" id="KW-0067">ATP-binding</keyword>
<dbReference type="CDD" id="cd03216">
    <property type="entry name" value="ABC_Carb_Monos_I"/>
    <property type="match status" value="1"/>
</dbReference>
<keyword evidence="1" id="KW-0547">Nucleotide-binding</keyword>
<evidence type="ECO:0000256" key="1">
    <source>
        <dbReference type="ARBA" id="ARBA00022741"/>
    </source>
</evidence>
<dbReference type="Gene3D" id="3.40.50.300">
    <property type="entry name" value="P-loop containing nucleotide triphosphate hydrolases"/>
    <property type="match status" value="2"/>
</dbReference>
<dbReference type="PROSITE" id="PS50893">
    <property type="entry name" value="ABC_TRANSPORTER_2"/>
    <property type="match status" value="2"/>
</dbReference>
<organism evidence="4 5">
    <name type="scientific">Paracoccus broussonetiae</name>
    <dbReference type="NCBI Taxonomy" id="3075834"/>
    <lineage>
        <taxon>Bacteria</taxon>
        <taxon>Pseudomonadati</taxon>
        <taxon>Pseudomonadota</taxon>
        <taxon>Alphaproteobacteria</taxon>
        <taxon>Rhodobacterales</taxon>
        <taxon>Paracoccaceae</taxon>
        <taxon>Paracoccus</taxon>
    </lineage>
</organism>
<keyword evidence="5" id="KW-1185">Reference proteome</keyword>
<dbReference type="Proteomes" id="UP001251085">
    <property type="component" value="Unassembled WGS sequence"/>
</dbReference>
<dbReference type="EMBL" id="JAVRQI010000025">
    <property type="protein sequence ID" value="MDT1064558.1"/>
    <property type="molecule type" value="Genomic_DNA"/>
</dbReference>
<dbReference type="SMART" id="SM00382">
    <property type="entry name" value="AAA"/>
    <property type="match status" value="2"/>
</dbReference>
<feature type="domain" description="ABC transporter" evidence="3">
    <location>
        <begin position="8"/>
        <end position="243"/>
    </location>
</feature>
<proteinExistence type="predicted"/>
<dbReference type="InterPro" id="IPR050107">
    <property type="entry name" value="ABC_carbohydrate_import_ATPase"/>
</dbReference>
<dbReference type="SUPFAM" id="SSF52540">
    <property type="entry name" value="P-loop containing nucleoside triphosphate hydrolases"/>
    <property type="match status" value="2"/>
</dbReference>
<dbReference type="PROSITE" id="PS00211">
    <property type="entry name" value="ABC_TRANSPORTER_1"/>
    <property type="match status" value="2"/>
</dbReference>
<gene>
    <name evidence="4" type="ORF">RM190_22045</name>
</gene>
<evidence type="ECO:0000256" key="2">
    <source>
        <dbReference type="ARBA" id="ARBA00022840"/>
    </source>
</evidence>
<name>A0ABU3EJX8_9RHOB</name>
<comment type="caution">
    <text evidence="4">The sequence shown here is derived from an EMBL/GenBank/DDBJ whole genome shotgun (WGS) entry which is preliminary data.</text>
</comment>
<dbReference type="CDD" id="cd03215">
    <property type="entry name" value="ABC_Carb_Monos_II"/>
    <property type="match status" value="1"/>
</dbReference>
<dbReference type="InterPro" id="IPR017871">
    <property type="entry name" value="ABC_transporter-like_CS"/>
</dbReference>
<dbReference type="InterPro" id="IPR003439">
    <property type="entry name" value="ABC_transporter-like_ATP-bd"/>
</dbReference>
<sequence>MMNAQPFLKMDDIHKSFGSLMVSNGVTLEVEQGEIHALLGENGAGKSVLMSILFGILRPNSGEITYKGQPLHLSSPREARRHRIGMVHQHFMLVPNLTVAENYVLGQGSPLRLIRDMGAVHARIRELSDRYGLDVRPDAVIEDLSVGEQQRVEILKVLFHGVDLLILDEPTAVLTPQETDRLLILMRELVRDGKTIIFISHKLDEVMRVSDRISVMRDCRVVHTTRVMDTDPRELARLMVGRDVLMELPRGPSKPGEMVLSVSNLNVQSELGLPALKNVDLTVRRGEIVGIAGVSGNGQTELALALAGLLPVESGRIELDGQDITGLSPAQINARSFAHVPEDRHKMGILLPLNLAENAILHCHDAAPFARRGMLQRRQITEHTRSLIRRFRIKTPDETERIGNLSGGNQQKLVVARELARDPDFILVSQLTRGIDIGAIEFILQEMLRQRDAGRAILLISTELEELFAVCDRILVMCHAEILGEVPPDRSRLEEVGLMMAGKKPAVECAQEVATSVPAKSSC</sequence>
<feature type="domain" description="ABC transporter" evidence="3">
    <location>
        <begin position="260"/>
        <end position="504"/>
    </location>
</feature>
<dbReference type="PANTHER" id="PTHR43790">
    <property type="entry name" value="CARBOHYDRATE TRANSPORT ATP-BINDING PROTEIN MG119-RELATED"/>
    <property type="match status" value="1"/>
</dbReference>
<evidence type="ECO:0000313" key="5">
    <source>
        <dbReference type="Proteomes" id="UP001251085"/>
    </source>
</evidence>
<evidence type="ECO:0000313" key="4">
    <source>
        <dbReference type="EMBL" id="MDT1064558.1"/>
    </source>
</evidence>
<dbReference type="PANTHER" id="PTHR43790:SF4">
    <property type="entry name" value="GUANOSINE IMPORT ATP-BINDING PROTEIN NUPO"/>
    <property type="match status" value="1"/>
</dbReference>
<evidence type="ECO:0000259" key="3">
    <source>
        <dbReference type="PROSITE" id="PS50893"/>
    </source>
</evidence>
<dbReference type="InterPro" id="IPR003593">
    <property type="entry name" value="AAA+_ATPase"/>
</dbReference>